<dbReference type="OrthoDB" id="9803968at2"/>
<name>A0A221MHN7_9BACI</name>
<dbReference type="InterPro" id="IPR020845">
    <property type="entry name" value="AMP-binding_CS"/>
</dbReference>
<evidence type="ECO:0000313" key="7">
    <source>
        <dbReference type="Proteomes" id="UP000204391"/>
    </source>
</evidence>
<dbReference type="InterPro" id="IPR000873">
    <property type="entry name" value="AMP-dep_synth/lig_dom"/>
</dbReference>
<dbReference type="SUPFAM" id="SSF56801">
    <property type="entry name" value="Acetyl-CoA synthetase-like"/>
    <property type="match status" value="1"/>
</dbReference>
<evidence type="ECO:0000313" key="6">
    <source>
        <dbReference type="EMBL" id="ASN07154.1"/>
    </source>
</evidence>
<dbReference type="GO" id="GO:0031956">
    <property type="term" value="F:medium-chain fatty acid-CoA ligase activity"/>
    <property type="evidence" value="ECO:0007669"/>
    <property type="project" value="TreeGrafter"/>
</dbReference>
<dbReference type="InterPro" id="IPR045851">
    <property type="entry name" value="AMP-bd_C_sf"/>
</dbReference>
<keyword evidence="7" id="KW-1185">Reference proteome</keyword>
<keyword evidence="3" id="KW-0812">Transmembrane</keyword>
<keyword evidence="3" id="KW-1133">Transmembrane helix</keyword>
<dbReference type="InterPro" id="IPR042099">
    <property type="entry name" value="ANL_N_sf"/>
</dbReference>
<dbReference type="Gene3D" id="3.40.50.12780">
    <property type="entry name" value="N-terminal domain of ligase-like"/>
    <property type="match status" value="1"/>
</dbReference>
<proteinExistence type="inferred from homology"/>
<dbReference type="GO" id="GO:0006631">
    <property type="term" value="P:fatty acid metabolic process"/>
    <property type="evidence" value="ECO:0007669"/>
    <property type="project" value="TreeGrafter"/>
</dbReference>
<gene>
    <name evidence="6" type="ORF">CFK40_20180</name>
</gene>
<dbReference type="Pfam" id="PF00501">
    <property type="entry name" value="AMP-binding"/>
    <property type="match status" value="1"/>
</dbReference>
<sequence length="484" mass="54213">MGIGKNMKQIAQKHPRKTAIYFDDKKISYGDFYRSICQLRQNLEELSQEKQSQKVAILIGNEPAFLELFFAVVAMGWVAIPFDPKWSRREAVQIMDEAEPDLLITSKSFFQATAYSFDCIHYVEDLKRTTENTNTNVWNVFSNEHFYLGFTSGSTGTPKGFIRNHESWLASFIAAEKAFHYNHDDIIIAPGPLCHSLSLFGAVHALHIGASFYLTPSFSAESTFDILSDGRATVIYAVPTMLHGLAQQTGSTNKKIPILSSGAKLTPKIKNKLQKTFPAGRIYEYYGASELSFVSYATEEMTELHPHSVGKAFPGVRISIRNQSNELVPNGEIGNIFIESDFLFTGYLNNKKTTSEVLTPYGANIGDLGFINHDGLLTIIGREKNMIITGGLNVYPEEVEKVIKEMKSIKEAIVIGLADEYWGQKVVALIMLNEDISTVDTEHIKVYCKKQLASYKCPKEIHVVDVFPYTSTGKIARKELNLIL</sequence>
<accession>A0A221MHN7</accession>
<dbReference type="Gene3D" id="3.30.300.30">
    <property type="match status" value="1"/>
</dbReference>
<evidence type="ECO:0000259" key="5">
    <source>
        <dbReference type="Pfam" id="PF13193"/>
    </source>
</evidence>
<keyword evidence="2" id="KW-0436">Ligase</keyword>
<dbReference type="KEGG" id="vne:CFK40_20180"/>
<dbReference type="PANTHER" id="PTHR43201:SF5">
    <property type="entry name" value="MEDIUM-CHAIN ACYL-COA LIGASE ACSF2, MITOCHONDRIAL"/>
    <property type="match status" value="1"/>
</dbReference>
<reference evidence="6 7" key="1">
    <citation type="journal article" date="2003" name="Int. J. Syst. Evol. Microbiol.">
        <title>Virgibacillus carmonensis sp. nov., Virgibacillus necropolis sp. nov. and Virgibacillus picturae sp. nov., three novel species isolated from deteriorated mural paintings, transfer of the species of the genus salibacillus to Virgibacillus, as Virgibacillus marismortui comb. nov. and Virgibacillus salexigens comb. nov., and emended description of the genus Virgibacillus.</title>
        <authorList>
            <person name="Heyrman J."/>
            <person name="Logan N.A."/>
            <person name="Busse H.J."/>
            <person name="Balcaen A."/>
            <person name="Lebbe L."/>
            <person name="Rodriguez-Diaz M."/>
            <person name="Swings J."/>
            <person name="De Vos P."/>
        </authorList>
    </citation>
    <scope>NUCLEOTIDE SEQUENCE [LARGE SCALE GENOMIC DNA]</scope>
    <source>
        <strain evidence="6 7">LMG 19488</strain>
    </source>
</reference>
<dbReference type="InterPro" id="IPR025110">
    <property type="entry name" value="AMP-bd_C"/>
</dbReference>
<dbReference type="EMBL" id="CP022437">
    <property type="protein sequence ID" value="ASN07154.1"/>
    <property type="molecule type" value="Genomic_DNA"/>
</dbReference>
<evidence type="ECO:0000259" key="4">
    <source>
        <dbReference type="Pfam" id="PF00501"/>
    </source>
</evidence>
<comment type="similarity">
    <text evidence="1">Belongs to the ATP-dependent AMP-binding enzyme family.</text>
</comment>
<dbReference type="RefSeq" id="WP_089534148.1">
    <property type="nucleotide sequence ID" value="NZ_CP022437.1"/>
</dbReference>
<dbReference type="Proteomes" id="UP000204391">
    <property type="component" value="Chromosome"/>
</dbReference>
<evidence type="ECO:0000256" key="3">
    <source>
        <dbReference type="SAM" id="Phobius"/>
    </source>
</evidence>
<organism evidence="6 7">
    <name type="scientific">Virgibacillus necropolis</name>
    <dbReference type="NCBI Taxonomy" id="163877"/>
    <lineage>
        <taxon>Bacteria</taxon>
        <taxon>Bacillati</taxon>
        <taxon>Bacillota</taxon>
        <taxon>Bacilli</taxon>
        <taxon>Bacillales</taxon>
        <taxon>Bacillaceae</taxon>
        <taxon>Virgibacillus</taxon>
    </lineage>
</organism>
<evidence type="ECO:0000256" key="2">
    <source>
        <dbReference type="ARBA" id="ARBA00022598"/>
    </source>
</evidence>
<evidence type="ECO:0000256" key="1">
    <source>
        <dbReference type="ARBA" id="ARBA00006432"/>
    </source>
</evidence>
<dbReference type="PROSITE" id="PS00455">
    <property type="entry name" value="AMP_BINDING"/>
    <property type="match status" value="1"/>
</dbReference>
<dbReference type="PANTHER" id="PTHR43201">
    <property type="entry name" value="ACYL-COA SYNTHETASE"/>
    <property type="match status" value="1"/>
</dbReference>
<evidence type="ECO:0008006" key="8">
    <source>
        <dbReference type="Google" id="ProtNLM"/>
    </source>
</evidence>
<dbReference type="Pfam" id="PF13193">
    <property type="entry name" value="AMP-binding_C"/>
    <property type="match status" value="1"/>
</dbReference>
<feature type="domain" description="AMP-dependent synthetase/ligase" evidence="4">
    <location>
        <begin position="9"/>
        <end position="348"/>
    </location>
</feature>
<keyword evidence="3" id="KW-0472">Membrane</keyword>
<feature type="transmembrane region" description="Helical" evidence="3">
    <location>
        <begin position="55"/>
        <end position="80"/>
    </location>
</feature>
<protein>
    <recommendedName>
        <fullName evidence="8">Acyl-CoA synthetase</fullName>
    </recommendedName>
</protein>
<dbReference type="AlphaFoldDB" id="A0A221MHN7"/>
<feature type="domain" description="AMP-binding enzyme C-terminal" evidence="5">
    <location>
        <begin position="398"/>
        <end position="474"/>
    </location>
</feature>